<protein>
    <submittedName>
        <fullName evidence="1">Uncharacterized protein</fullName>
    </submittedName>
</protein>
<proteinExistence type="predicted"/>
<accession>S4P4Z2</accession>
<reference evidence="1" key="1">
    <citation type="journal article" date="2013" name="BMC Genomics">
        <title>Unscrambling butterfly oogenesis.</title>
        <authorList>
            <person name="Carter J.M."/>
            <person name="Baker S.C."/>
            <person name="Pink R."/>
            <person name="Carter D.R."/>
            <person name="Collins A."/>
            <person name="Tomlin J."/>
            <person name="Gibbs M."/>
            <person name="Breuker C.J."/>
        </authorList>
    </citation>
    <scope>NUCLEOTIDE SEQUENCE</scope>
    <source>
        <tissue evidence="1">Ovary</tissue>
    </source>
</reference>
<reference evidence="1" key="2">
    <citation type="submission" date="2013-05" db="EMBL/GenBank/DDBJ databases">
        <authorList>
            <person name="Carter J.-M."/>
            <person name="Baker S.C."/>
            <person name="Pink R."/>
            <person name="Carter D.R.F."/>
            <person name="Collins A."/>
            <person name="Tomlin J."/>
            <person name="Gibbs M."/>
            <person name="Breuker C.J."/>
        </authorList>
    </citation>
    <scope>NUCLEOTIDE SEQUENCE</scope>
    <source>
        <tissue evidence="1">Ovary</tissue>
    </source>
</reference>
<organism evidence="1">
    <name type="scientific">Pararge aegeria</name>
    <name type="common">speckled wood butterfly</name>
    <dbReference type="NCBI Taxonomy" id="116150"/>
    <lineage>
        <taxon>Eukaryota</taxon>
        <taxon>Metazoa</taxon>
        <taxon>Ecdysozoa</taxon>
        <taxon>Arthropoda</taxon>
        <taxon>Hexapoda</taxon>
        <taxon>Insecta</taxon>
        <taxon>Pterygota</taxon>
        <taxon>Neoptera</taxon>
        <taxon>Endopterygota</taxon>
        <taxon>Lepidoptera</taxon>
        <taxon>Glossata</taxon>
        <taxon>Ditrysia</taxon>
        <taxon>Papilionoidea</taxon>
        <taxon>Nymphalidae</taxon>
        <taxon>Satyrinae</taxon>
        <taxon>Satyrini</taxon>
        <taxon>Parargina</taxon>
        <taxon>Pararge</taxon>
    </lineage>
</organism>
<evidence type="ECO:0000313" key="1">
    <source>
        <dbReference type="EMBL" id="JAA86781.1"/>
    </source>
</evidence>
<dbReference type="EMBL" id="GAIX01005779">
    <property type="protein sequence ID" value="JAA86781.1"/>
    <property type="molecule type" value="Transcribed_RNA"/>
</dbReference>
<name>S4P4Z2_9NEOP</name>
<dbReference type="AlphaFoldDB" id="S4P4Z2"/>
<sequence>MIASHDVMQFAFPPITLDPLSQNTLRSWAQESSRFTNQVNEKEENCCNTPIHPSIKSIRRKRKNQRNYSISFTIHLYGENLFIMTDKIIYYLM</sequence>